<dbReference type="GO" id="GO:0046872">
    <property type="term" value="F:metal ion binding"/>
    <property type="evidence" value="ECO:0007669"/>
    <property type="project" value="InterPro"/>
</dbReference>
<comment type="caution">
    <text evidence="3">The sequence shown here is derived from an EMBL/GenBank/DDBJ whole genome shotgun (WGS) entry which is preliminary data.</text>
</comment>
<accession>A0A396I6V7</accession>
<feature type="domain" description="Late nodulin" evidence="2">
    <location>
        <begin position="1"/>
        <end position="52"/>
    </location>
</feature>
<evidence type="ECO:0000313" key="4">
    <source>
        <dbReference type="Proteomes" id="UP000265566"/>
    </source>
</evidence>
<dbReference type="EMBL" id="PSQE01000004">
    <property type="protein sequence ID" value="RHN58577.1"/>
    <property type="molecule type" value="Genomic_DNA"/>
</dbReference>
<reference evidence="4" key="1">
    <citation type="journal article" date="2018" name="Nat. Plants">
        <title>Whole-genome landscape of Medicago truncatula symbiotic genes.</title>
        <authorList>
            <person name="Pecrix Y."/>
            <person name="Staton S.E."/>
            <person name="Sallet E."/>
            <person name="Lelandais-Briere C."/>
            <person name="Moreau S."/>
            <person name="Carrere S."/>
            <person name="Blein T."/>
            <person name="Jardinaud M.F."/>
            <person name="Latrasse D."/>
            <person name="Zouine M."/>
            <person name="Zahm M."/>
            <person name="Kreplak J."/>
            <person name="Mayjonade B."/>
            <person name="Satge C."/>
            <person name="Perez M."/>
            <person name="Cauet S."/>
            <person name="Marande W."/>
            <person name="Chantry-Darmon C."/>
            <person name="Lopez-Roques C."/>
            <person name="Bouchez O."/>
            <person name="Berard A."/>
            <person name="Debelle F."/>
            <person name="Munos S."/>
            <person name="Bendahmane A."/>
            <person name="Berges H."/>
            <person name="Niebel A."/>
            <person name="Buitink J."/>
            <person name="Frugier F."/>
            <person name="Benhamed M."/>
            <person name="Crespi M."/>
            <person name="Gouzy J."/>
            <person name="Gamas P."/>
        </authorList>
    </citation>
    <scope>NUCLEOTIDE SEQUENCE [LARGE SCALE GENOMIC DNA]</scope>
    <source>
        <strain evidence="4">cv. Jemalong A17</strain>
    </source>
</reference>
<name>A0A396I6V7_MEDTR</name>
<keyword evidence="1" id="KW-0732">Signal</keyword>
<feature type="signal peptide" evidence="1">
    <location>
        <begin position="1"/>
        <end position="23"/>
    </location>
</feature>
<evidence type="ECO:0000256" key="1">
    <source>
        <dbReference type="SAM" id="SignalP"/>
    </source>
</evidence>
<dbReference type="Gramene" id="rna20500">
    <property type="protein sequence ID" value="RHN58577.1"/>
    <property type="gene ID" value="gene20500"/>
</dbReference>
<gene>
    <name evidence="3" type="ORF">MtrunA17_Chr4g0003881</name>
</gene>
<protein>
    <submittedName>
        <fullName evidence="3">Putative Late nodulin</fullName>
    </submittedName>
</protein>
<dbReference type="Proteomes" id="UP000265566">
    <property type="component" value="Chromosome 4"/>
</dbReference>
<organism evidence="3 4">
    <name type="scientific">Medicago truncatula</name>
    <name type="common">Barrel medic</name>
    <name type="synonym">Medicago tribuloides</name>
    <dbReference type="NCBI Taxonomy" id="3880"/>
    <lineage>
        <taxon>Eukaryota</taxon>
        <taxon>Viridiplantae</taxon>
        <taxon>Streptophyta</taxon>
        <taxon>Embryophyta</taxon>
        <taxon>Tracheophyta</taxon>
        <taxon>Spermatophyta</taxon>
        <taxon>Magnoliopsida</taxon>
        <taxon>eudicotyledons</taxon>
        <taxon>Gunneridae</taxon>
        <taxon>Pentapetalae</taxon>
        <taxon>rosids</taxon>
        <taxon>fabids</taxon>
        <taxon>Fabales</taxon>
        <taxon>Fabaceae</taxon>
        <taxon>Papilionoideae</taxon>
        <taxon>50 kb inversion clade</taxon>
        <taxon>NPAAA clade</taxon>
        <taxon>Hologalegina</taxon>
        <taxon>IRL clade</taxon>
        <taxon>Trifolieae</taxon>
        <taxon>Medicago</taxon>
    </lineage>
</organism>
<dbReference type="Pfam" id="PF07127">
    <property type="entry name" value="Nodulin_late"/>
    <property type="match status" value="1"/>
</dbReference>
<evidence type="ECO:0000313" key="3">
    <source>
        <dbReference type="EMBL" id="RHN58577.1"/>
    </source>
</evidence>
<evidence type="ECO:0000259" key="2">
    <source>
        <dbReference type="Pfam" id="PF07127"/>
    </source>
</evidence>
<dbReference type="AlphaFoldDB" id="A0A396I6V7"/>
<proteinExistence type="predicted"/>
<dbReference type="InterPro" id="IPR009810">
    <property type="entry name" value="Nodulin_late_dom"/>
</dbReference>
<sequence>MTKTLKFIYIMILFLSLFLVVESVFTGIPCKIDEDCPQLPRPGSSKSINYYCFAHQCFCYIQIG</sequence>
<feature type="chain" id="PRO_5017383625" evidence="1">
    <location>
        <begin position="24"/>
        <end position="64"/>
    </location>
</feature>